<evidence type="ECO:0000313" key="5">
    <source>
        <dbReference type="EMBL" id="CDF85175.1"/>
    </source>
</evidence>
<dbReference type="PANTHER" id="PTHR22550">
    <property type="entry name" value="SPORE GERMINATION PROTEIN"/>
    <property type="match status" value="1"/>
</dbReference>
<name>A0A024HJG6_PSEKB</name>
<keyword evidence="3" id="KW-0812">Transmembrane</keyword>
<reference evidence="5 6" key="1">
    <citation type="submission" date="2013-03" db="EMBL/GenBank/DDBJ databases">
        <authorList>
            <person name="Linke B."/>
        </authorList>
    </citation>
    <scope>NUCLEOTIDE SEQUENCE [LARGE SCALE GENOMIC DNA]</scope>
    <source>
        <strain evidence="5 6">B13</strain>
    </source>
</reference>
<feature type="transmembrane region" description="Helical" evidence="3">
    <location>
        <begin position="60"/>
        <end position="80"/>
    </location>
</feature>
<feature type="compositionally biased region" description="Low complexity" evidence="2">
    <location>
        <begin position="512"/>
        <end position="533"/>
    </location>
</feature>
<keyword evidence="3" id="KW-0472">Membrane</keyword>
<dbReference type="SUPFAM" id="SSF48452">
    <property type="entry name" value="TPR-like"/>
    <property type="match status" value="1"/>
</dbReference>
<feature type="repeat" description="TPR" evidence="1">
    <location>
        <begin position="406"/>
        <end position="439"/>
    </location>
</feature>
<keyword evidence="1" id="KW-0802">TPR repeat</keyword>
<dbReference type="OrthoDB" id="9807628at2"/>
<feature type="region of interest" description="Disordered" evidence="2">
    <location>
        <begin position="457"/>
        <end position="567"/>
    </location>
</feature>
<dbReference type="HOGENOM" id="CLU_024570_3_2_6"/>
<dbReference type="AlphaFoldDB" id="A0A024HJG6"/>
<keyword evidence="6" id="KW-1185">Reference proteome</keyword>
<organism evidence="5 6">
    <name type="scientific">Pseudomonas knackmussii (strain DSM 6978 / CCUG 54928 / LMG 23759 / B13)</name>
    <dbReference type="NCBI Taxonomy" id="1301098"/>
    <lineage>
        <taxon>Bacteria</taxon>
        <taxon>Pseudomonadati</taxon>
        <taxon>Pseudomonadota</taxon>
        <taxon>Gammaproteobacteria</taxon>
        <taxon>Pseudomonadales</taxon>
        <taxon>Pseudomonadaceae</taxon>
        <taxon>Pseudomonas</taxon>
    </lineage>
</organism>
<proteinExistence type="predicted"/>
<evidence type="ECO:0000313" key="6">
    <source>
        <dbReference type="Proteomes" id="UP000025241"/>
    </source>
</evidence>
<dbReference type="PANTHER" id="PTHR22550:SF14">
    <property type="entry name" value="VWFA DOMAIN-CONTAINING PROTEIN"/>
    <property type="match status" value="1"/>
</dbReference>
<dbReference type="PROSITE" id="PS50293">
    <property type="entry name" value="TPR_REGION"/>
    <property type="match status" value="1"/>
</dbReference>
<evidence type="ECO:0000259" key="4">
    <source>
        <dbReference type="Pfam" id="PF13519"/>
    </source>
</evidence>
<feature type="domain" description="VWFA" evidence="4">
    <location>
        <begin position="95"/>
        <end position="201"/>
    </location>
</feature>
<gene>
    <name evidence="5" type="ORF">PKB_3838</name>
</gene>
<dbReference type="InterPro" id="IPR002035">
    <property type="entry name" value="VWF_A"/>
</dbReference>
<dbReference type="STRING" id="1301098.PKB_3838"/>
<keyword evidence="3" id="KW-1133">Transmembrane helix</keyword>
<dbReference type="Pfam" id="PF00515">
    <property type="entry name" value="TPR_1"/>
    <property type="match status" value="1"/>
</dbReference>
<dbReference type="InterPro" id="IPR011990">
    <property type="entry name" value="TPR-like_helical_dom_sf"/>
</dbReference>
<evidence type="ECO:0000256" key="3">
    <source>
        <dbReference type="SAM" id="Phobius"/>
    </source>
</evidence>
<feature type="compositionally biased region" description="Polar residues" evidence="2">
    <location>
        <begin position="500"/>
        <end position="511"/>
    </location>
</feature>
<accession>A0A024HJG6</accession>
<dbReference type="InterPro" id="IPR019734">
    <property type="entry name" value="TPR_rpt"/>
</dbReference>
<protein>
    <recommendedName>
        <fullName evidence="4">VWFA domain-containing protein</fullName>
    </recommendedName>
</protein>
<dbReference type="KEGG" id="pkc:PKB_3838"/>
<feature type="transmembrane region" description="Helical" evidence="3">
    <location>
        <begin position="6"/>
        <end position="24"/>
    </location>
</feature>
<feature type="compositionally biased region" description="Basic and acidic residues" evidence="2">
    <location>
        <begin position="488"/>
        <end position="498"/>
    </location>
</feature>
<dbReference type="SUPFAM" id="SSF53300">
    <property type="entry name" value="vWA-like"/>
    <property type="match status" value="1"/>
</dbReference>
<feature type="compositionally biased region" description="Polar residues" evidence="2">
    <location>
        <begin position="461"/>
        <end position="484"/>
    </location>
</feature>
<dbReference type="PATRIC" id="fig|1301098.3.peg.3848"/>
<dbReference type="Pfam" id="PF13519">
    <property type="entry name" value="VWA_2"/>
    <property type="match status" value="1"/>
</dbReference>
<reference evidence="5 6" key="2">
    <citation type="submission" date="2014-05" db="EMBL/GenBank/DDBJ databases">
        <title>Genome sequence of the 3-chlorobenzoate degrading bacterium Pseudomonas knackmussii B13 shows multiple evidence for horizontal gene transfer.</title>
        <authorList>
            <person name="Miyazaki R."/>
            <person name="Bertelli C."/>
            <person name="Falquet L."/>
            <person name="Robinson-Rechavi M."/>
            <person name="Gharib W."/>
            <person name="Roy S."/>
            <person name="Van der Meer J.R."/>
        </authorList>
    </citation>
    <scope>NUCLEOTIDE SEQUENCE [LARGE SCALE GENOMIC DNA]</scope>
    <source>
        <strain evidence="5 6">B13</strain>
    </source>
</reference>
<dbReference type="PROSITE" id="PS50005">
    <property type="entry name" value="TPR"/>
    <property type="match status" value="1"/>
</dbReference>
<dbReference type="Proteomes" id="UP000025241">
    <property type="component" value="Chromosome I"/>
</dbReference>
<dbReference type="InterPro" id="IPR036465">
    <property type="entry name" value="vWFA_dom_sf"/>
</dbReference>
<dbReference type="EMBL" id="HG322950">
    <property type="protein sequence ID" value="CDF85175.1"/>
    <property type="molecule type" value="Genomic_DNA"/>
</dbReference>
<dbReference type="InterPro" id="IPR050768">
    <property type="entry name" value="UPF0353/GerABKA_families"/>
</dbReference>
<sequence>MSLWPHLLHPWWLLLLPPLAWLLWKILHRQRRAGRWQLLLPAAFHPWLLAGGSGRADRRPWIYLGLAWLLGVLALIGPSWQRIEQPATQRIDPLVVVLELTPQMLATDLTPSRLEQARRKILDLLRARSDAQTAIVVYAGSAHTLVPLSNDMLTARNLLDALKPSIMPEPGERADLAVLLGRQLLDHGAQGAGRLLLITDGLTTEEQQGIRKALHGKGSSFSLLAVGSASGAPILQEDGTYLKDAQGSILLPRLDEASLRRFADSLDGRYQRMGHSDRDLRALGLLNANHGVNITNEDAMLRLQRWADQGYWLLLPLLLLAACAGRRGWLFCLPLLMLCASPRPAMAFEFRDLWLRPDQQGQLLLEEQRPAEAAQRFADFRWRGVALYQAGEYAAAAQAFAQGGQASDHYNRGNALAQLGQYEAAIDAYDQALELQADLKPAQHNKELLENLLRQREAESSAANNTQESAQNNPAQSTSENAQAAPQHDAEHDGHVDSSRPGNPDSTLQNRQPQDQQPSDAQAQSTTAQNDSTELGDTPAAEDGLSDERRQALEQWLRQIPDEPSELLRRKFWYQQQQRQENPR</sequence>
<dbReference type="eggNOG" id="COG2304">
    <property type="taxonomic scope" value="Bacteria"/>
</dbReference>
<dbReference type="Gene3D" id="3.40.50.410">
    <property type="entry name" value="von Willebrand factor, type A domain"/>
    <property type="match status" value="1"/>
</dbReference>
<dbReference type="Gene3D" id="1.25.40.10">
    <property type="entry name" value="Tetratricopeptide repeat domain"/>
    <property type="match status" value="1"/>
</dbReference>
<dbReference type="SMART" id="SM00028">
    <property type="entry name" value="TPR"/>
    <property type="match status" value="1"/>
</dbReference>
<evidence type="ECO:0000256" key="1">
    <source>
        <dbReference type="PROSITE-ProRule" id="PRU00339"/>
    </source>
</evidence>
<evidence type="ECO:0000256" key="2">
    <source>
        <dbReference type="SAM" id="MobiDB-lite"/>
    </source>
</evidence>
<dbReference type="RefSeq" id="WP_043253532.1">
    <property type="nucleotide sequence ID" value="NZ_HG322950.1"/>
</dbReference>